<dbReference type="EMBL" id="JAIWYP010000009">
    <property type="protein sequence ID" value="KAH3775087.1"/>
    <property type="molecule type" value="Genomic_DNA"/>
</dbReference>
<dbReference type="Gene3D" id="3.40.630.30">
    <property type="match status" value="1"/>
</dbReference>
<accession>A0A9D4IJN8</accession>
<evidence type="ECO:0000313" key="3">
    <source>
        <dbReference type="Proteomes" id="UP000828390"/>
    </source>
</evidence>
<protein>
    <recommendedName>
        <fullName evidence="1">N-acetyltransferase domain-containing protein</fullName>
    </recommendedName>
</protein>
<evidence type="ECO:0000259" key="1">
    <source>
        <dbReference type="PROSITE" id="PS51186"/>
    </source>
</evidence>
<dbReference type="PROSITE" id="PS51186">
    <property type="entry name" value="GNAT"/>
    <property type="match status" value="1"/>
</dbReference>
<dbReference type="Pfam" id="PF18014">
    <property type="entry name" value="Acetyltransf_18"/>
    <property type="match status" value="1"/>
</dbReference>
<dbReference type="InterPro" id="IPR016181">
    <property type="entry name" value="Acyl_CoA_acyltransferase"/>
</dbReference>
<reference evidence="2" key="2">
    <citation type="submission" date="2020-11" db="EMBL/GenBank/DDBJ databases">
        <authorList>
            <person name="McCartney M.A."/>
            <person name="Auch B."/>
            <person name="Kono T."/>
            <person name="Mallez S."/>
            <person name="Becker A."/>
            <person name="Gohl D.M."/>
            <person name="Silverstein K.A.T."/>
            <person name="Koren S."/>
            <person name="Bechman K.B."/>
            <person name="Herman A."/>
            <person name="Abrahante J.E."/>
            <person name="Garbe J."/>
        </authorList>
    </citation>
    <scope>NUCLEOTIDE SEQUENCE</scope>
    <source>
        <strain evidence="2">Duluth1</strain>
        <tissue evidence="2">Whole animal</tissue>
    </source>
</reference>
<keyword evidence="3" id="KW-1185">Reference proteome</keyword>
<name>A0A9D4IJN8_DREPO</name>
<dbReference type="InterPro" id="IPR052729">
    <property type="entry name" value="Acyl/Acetyltrans_Enzymes"/>
</dbReference>
<dbReference type="PANTHER" id="PTHR47237:SF1">
    <property type="entry name" value="SLL0310 PROTEIN"/>
    <property type="match status" value="1"/>
</dbReference>
<reference evidence="2" key="1">
    <citation type="journal article" date="2019" name="bioRxiv">
        <title>The Genome of the Zebra Mussel, Dreissena polymorpha: A Resource for Invasive Species Research.</title>
        <authorList>
            <person name="McCartney M.A."/>
            <person name="Auch B."/>
            <person name="Kono T."/>
            <person name="Mallez S."/>
            <person name="Zhang Y."/>
            <person name="Obille A."/>
            <person name="Becker A."/>
            <person name="Abrahante J.E."/>
            <person name="Garbe J."/>
            <person name="Badalamenti J.P."/>
            <person name="Herman A."/>
            <person name="Mangelson H."/>
            <person name="Liachko I."/>
            <person name="Sullivan S."/>
            <person name="Sone E.D."/>
            <person name="Koren S."/>
            <person name="Silverstein K.A.T."/>
            <person name="Beckman K.B."/>
            <person name="Gohl D.M."/>
        </authorList>
    </citation>
    <scope>NUCLEOTIDE SEQUENCE</scope>
    <source>
        <strain evidence="2">Duluth1</strain>
        <tissue evidence="2">Whole animal</tissue>
    </source>
</reference>
<dbReference type="Gene3D" id="3.40.630.90">
    <property type="match status" value="1"/>
</dbReference>
<dbReference type="Proteomes" id="UP000828390">
    <property type="component" value="Unassembled WGS sequence"/>
</dbReference>
<dbReference type="CDD" id="cd04301">
    <property type="entry name" value="NAT_SF"/>
    <property type="match status" value="1"/>
</dbReference>
<organism evidence="2 3">
    <name type="scientific">Dreissena polymorpha</name>
    <name type="common">Zebra mussel</name>
    <name type="synonym">Mytilus polymorpha</name>
    <dbReference type="NCBI Taxonomy" id="45954"/>
    <lineage>
        <taxon>Eukaryota</taxon>
        <taxon>Metazoa</taxon>
        <taxon>Spiralia</taxon>
        <taxon>Lophotrochozoa</taxon>
        <taxon>Mollusca</taxon>
        <taxon>Bivalvia</taxon>
        <taxon>Autobranchia</taxon>
        <taxon>Heteroconchia</taxon>
        <taxon>Euheterodonta</taxon>
        <taxon>Imparidentia</taxon>
        <taxon>Neoheterodontei</taxon>
        <taxon>Myida</taxon>
        <taxon>Dreissenoidea</taxon>
        <taxon>Dreissenidae</taxon>
        <taxon>Dreissena</taxon>
    </lineage>
</organism>
<comment type="caution">
    <text evidence="2">The sequence shown here is derived from an EMBL/GenBank/DDBJ whole genome shotgun (WGS) entry which is preliminary data.</text>
</comment>
<dbReference type="SUPFAM" id="SSF55729">
    <property type="entry name" value="Acyl-CoA N-acyltransferases (Nat)"/>
    <property type="match status" value="1"/>
</dbReference>
<gene>
    <name evidence="2" type="ORF">DPMN_176483</name>
</gene>
<dbReference type="AlphaFoldDB" id="A0A9D4IJN8"/>
<evidence type="ECO:0000313" key="2">
    <source>
        <dbReference type="EMBL" id="KAH3775087.1"/>
    </source>
</evidence>
<dbReference type="InterPro" id="IPR000182">
    <property type="entry name" value="GNAT_dom"/>
</dbReference>
<sequence>MFYIGNFIVREDLRGKGIGKLIWEALIERAGDRNIALDSLSNMSDWYEKNGFTFRTSKIAFCKVCVNGDMKKAIHSEYTCRDLTQDLWPMVMKYDRQVYPTLDRERILRAWFGVEGCRAVVALRGNQVMGYGSIHKKPEKEYGIRNVFADDESVVEAILRELFKDVPEAHVVHFMKDECKPMPKYLEHSVSGDVSGIRMYKKYPVKTIEDKIWLTSAHIL</sequence>
<dbReference type="GO" id="GO:0016747">
    <property type="term" value="F:acyltransferase activity, transferring groups other than amino-acyl groups"/>
    <property type="evidence" value="ECO:0007669"/>
    <property type="project" value="InterPro"/>
</dbReference>
<feature type="domain" description="N-acetyltransferase" evidence="1">
    <location>
        <begin position="1"/>
        <end position="75"/>
    </location>
</feature>
<dbReference type="InterPro" id="IPR041496">
    <property type="entry name" value="YitH/HolE_GNAT"/>
</dbReference>
<proteinExistence type="predicted"/>
<dbReference type="PANTHER" id="PTHR47237">
    <property type="entry name" value="SLL0310 PROTEIN"/>
    <property type="match status" value="1"/>
</dbReference>
<dbReference type="Pfam" id="PF13508">
    <property type="entry name" value="Acetyltransf_7"/>
    <property type="match status" value="1"/>
</dbReference>